<gene>
    <name evidence="1" type="primary">AGA</name>
</gene>
<reference evidence="1" key="2">
    <citation type="submission" date="2016-06" db="EMBL/GenBank/DDBJ databases">
        <title>The genome of a short-lived fish provides insights into sex chromosome evolution and the genetic control of aging.</title>
        <authorList>
            <person name="Reichwald K."/>
            <person name="Felder M."/>
            <person name="Petzold A."/>
            <person name="Koch P."/>
            <person name="Groth M."/>
            <person name="Platzer M."/>
        </authorList>
    </citation>
    <scope>NUCLEOTIDE SEQUENCE</scope>
    <source>
        <tissue evidence="1">Brain</tissue>
    </source>
</reference>
<organism evidence="1">
    <name type="scientific">Nothobranchius rachovii</name>
    <name type="common">bluefin notho</name>
    <dbReference type="NCBI Taxonomy" id="451742"/>
    <lineage>
        <taxon>Eukaryota</taxon>
        <taxon>Metazoa</taxon>
        <taxon>Chordata</taxon>
        <taxon>Craniata</taxon>
        <taxon>Vertebrata</taxon>
        <taxon>Euteleostomi</taxon>
        <taxon>Actinopterygii</taxon>
        <taxon>Neopterygii</taxon>
        <taxon>Teleostei</taxon>
        <taxon>Neoteleostei</taxon>
        <taxon>Acanthomorphata</taxon>
        <taxon>Ovalentaria</taxon>
        <taxon>Atherinomorphae</taxon>
        <taxon>Cyprinodontiformes</taxon>
        <taxon>Nothobranchiidae</taxon>
        <taxon>Nothobranchius</taxon>
    </lineage>
</organism>
<name>A0A1A8QUX8_9TELE</name>
<proteinExistence type="predicted"/>
<reference evidence="1" key="1">
    <citation type="submission" date="2016-05" db="EMBL/GenBank/DDBJ databases">
        <authorList>
            <person name="Lavstsen T."/>
            <person name="Jespersen J.S."/>
        </authorList>
    </citation>
    <scope>NUCLEOTIDE SEQUENCE</scope>
    <source>
        <tissue evidence="1">Brain</tissue>
    </source>
</reference>
<sequence>MGFVAEDLTTNRSLNIFSQWLKGNCQPNYRKNVTPDPSKSCGPYRPEAIQAQNKRERPVNIHSHDTIVELETLLLSVQGPMQTVRLVLLQQQAMETS</sequence>
<dbReference type="InterPro" id="IPR029055">
    <property type="entry name" value="Ntn_hydrolases_N"/>
</dbReference>
<accession>A0A1A8QUX8</accession>
<dbReference type="AlphaFoldDB" id="A0A1A8QUX8"/>
<dbReference type="SUPFAM" id="SSF56235">
    <property type="entry name" value="N-terminal nucleophile aminohydrolases (Ntn hydrolases)"/>
    <property type="match status" value="1"/>
</dbReference>
<dbReference type="EMBL" id="HAEH01013220">
    <property type="protein sequence ID" value="SBR96839.1"/>
    <property type="molecule type" value="Transcribed_RNA"/>
</dbReference>
<evidence type="ECO:0000313" key="1">
    <source>
        <dbReference type="EMBL" id="SBR96839.1"/>
    </source>
</evidence>
<protein>
    <submittedName>
        <fullName evidence="1">Aspartylglucosaminidase</fullName>
    </submittedName>
</protein>